<sequence>MENNLNQTNNTNPARDRYNELVEKFISDLEQGVEPWKKSWNLKNGLPQSATTGGNYSGINLISLMSENQYNSNKWITAKQVEKLGGTIKEEELENAKDIFFLKNMKKIIEEVNQETGEVEEKEESYKILRSYKVYNTQQVEGINFQHEEPKSDNEKVQEIEEFLKSINPIVLRGEPAYSKQGDCIYMPHIGDFEDSENYYSTFFHELSHWTNHETRLERDKFLQKYKEKAYGVEELIAEMSSAFLCAEKGISMQTTQHSEYLDSWVKNIKENPYILFSASSQASKATTYLEKLSVNNIEQSQDKKQTKSKNKFARPKAS</sequence>
<evidence type="ECO:0000313" key="5">
    <source>
        <dbReference type="Proteomes" id="UP000326061"/>
    </source>
</evidence>
<gene>
    <name evidence="4" type="ORF">FJR47_07535</name>
</gene>
<feature type="domain" description="N-terminal" evidence="2">
    <location>
        <begin position="16"/>
        <end position="135"/>
    </location>
</feature>
<feature type="compositionally biased region" description="Basic residues" evidence="1">
    <location>
        <begin position="307"/>
        <end position="319"/>
    </location>
</feature>
<dbReference type="AlphaFoldDB" id="A0AAJ4A4I3"/>
<organism evidence="4 5">
    <name type="scientific">Sulfurimonas xiamenensis</name>
    <dbReference type="NCBI Taxonomy" id="2590021"/>
    <lineage>
        <taxon>Bacteria</taxon>
        <taxon>Pseudomonadati</taxon>
        <taxon>Campylobacterota</taxon>
        <taxon>Epsilonproteobacteria</taxon>
        <taxon>Campylobacterales</taxon>
        <taxon>Sulfurimonadaceae</taxon>
        <taxon>Sulfurimonas</taxon>
    </lineage>
</organism>
<dbReference type="GO" id="GO:0003697">
    <property type="term" value="F:single-stranded DNA binding"/>
    <property type="evidence" value="ECO:0007669"/>
    <property type="project" value="InterPro"/>
</dbReference>
<name>A0AAJ4A4I3_9BACT</name>
<dbReference type="KEGG" id="suln:FJR47_07535"/>
<dbReference type="Pfam" id="PF08401">
    <property type="entry name" value="ArdcN"/>
    <property type="match status" value="1"/>
</dbReference>
<proteinExistence type="predicted"/>
<protein>
    <submittedName>
        <fullName evidence="4">DUF1738 domain-containing protein</fullName>
    </submittedName>
</protein>
<dbReference type="InterPro" id="IPR041459">
    <property type="entry name" value="MPTase-PolyVal"/>
</dbReference>
<feature type="region of interest" description="Disordered" evidence="1">
    <location>
        <begin position="300"/>
        <end position="319"/>
    </location>
</feature>
<dbReference type="InterPro" id="IPR017113">
    <property type="entry name" value="Antirestriction_ArdC"/>
</dbReference>
<evidence type="ECO:0000313" key="4">
    <source>
        <dbReference type="EMBL" id="QFR43769.1"/>
    </source>
</evidence>
<evidence type="ECO:0000259" key="3">
    <source>
        <dbReference type="Pfam" id="PF18818"/>
    </source>
</evidence>
<keyword evidence="5" id="KW-1185">Reference proteome</keyword>
<dbReference type="Pfam" id="PF18818">
    <property type="entry name" value="MPTase-PolyVal"/>
    <property type="match status" value="1"/>
</dbReference>
<feature type="domain" description="Polyvalent protein metallopeptidase" evidence="3">
    <location>
        <begin position="174"/>
        <end position="282"/>
    </location>
</feature>
<dbReference type="Proteomes" id="UP000326061">
    <property type="component" value="Chromosome"/>
</dbReference>
<dbReference type="RefSeq" id="WP_152299830.1">
    <property type="nucleotide sequence ID" value="NZ_CP041166.1"/>
</dbReference>
<evidence type="ECO:0000259" key="2">
    <source>
        <dbReference type="Pfam" id="PF08401"/>
    </source>
</evidence>
<accession>A0AAJ4A4I3</accession>
<evidence type="ECO:0000256" key="1">
    <source>
        <dbReference type="SAM" id="MobiDB-lite"/>
    </source>
</evidence>
<dbReference type="EMBL" id="CP041166">
    <property type="protein sequence ID" value="QFR43769.1"/>
    <property type="molecule type" value="Genomic_DNA"/>
</dbReference>
<dbReference type="InterPro" id="IPR013610">
    <property type="entry name" value="ArdC_N"/>
</dbReference>
<reference evidence="5" key="1">
    <citation type="submission" date="2019-06" db="EMBL/GenBank/DDBJ databases">
        <title>Sulfurimonas gotlandica sp. nov., a chemoautotrophic and psychrotolerant epsilonproteobacterium isolated from a pelagic redoxcline, and an emended description of the genus Sulfurimonas.</title>
        <authorList>
            <person name="Wang S."/>
            <person name="Jiang L."/>
            <person name="Shao Z."/>
        </authorList>
    </citation>
    <scope>NUCLEOTIDE SEQUENCE [LARGE SCALE GENOMIC DNA]</scope>
    <source>
        <strain evidence="5">1-1N</strain>
    </source>
</reference>
<dbReference type="PIRSF" id="PIRSF037112">
    <property type="entry name" value="Antirestriction_ArdC"/>
    <property type="match status" value="1"/>
</dbReference>